<feature type="compositionally biased region" description="Acidic residues" evidence="11">
    <location>
        <begin position="73"/>
        <end position="85"/>
    </location>
</feature>
<evidence type="ECO:0000256" key="10">
    <source>
        <dbReference type="ARBA" id="ARBA00035515"/>
    </source>
</evidence>
<dbReference type="Pfam" id="PF01084">
    <property type="entry name" value="Ribosomal_S18"/>
    <property type="match status" value="1"/>
</dbReference>
<dbReference type="GO" id="GO:0003735">
    <property type="term" value="F:structural constituent of ribosome"/>
    <property type="evidence" value="ECO:0007669"/>
    <property type="project" value="InterPro"/>
</dbReference>
<evidence type="ECO:0000256" key="1">
    <source>
        <dbReference type="ARBA" id="ARBA00004173"/>
    </source>
</evidence>
<accession>A0A1D1W887</accession>
<evidence type="ECO:0000256" key="4">
    <source>
        <dbReference type="ARBA" id="ARBA00022946"/>
    </source>
</evidence>
<comment type="caution">
    <text evidence="12">The sequence shown here is derived from an EMBL/GenBank/DDBJ whole genome shotgun (WGS) entry which is preliminary data.</text>
</comment>
<protein>
    <recommendedName>
        <fullName evidence="9">Small ribosomal subunit protein mS40</fullName>
    </recommendedName>
    <alternativeName>
        <fullName evidence="8">28S ribosomal protein S18-2, mitochondrial</fullName>
    </alternativeName>
    <alternativeName>
        <fullName evidence="10">28S ribosomal protein S18b, mitochondrial</fullName>
    </alternativeName>
</protein>
<evidence type="ECO:0000256" key="2">
    <source>
        <dbReference type="ARBA" id="ARBA00006136"/>
    </source>
</evidence>
<dbReference type="STRING" id="947166.A0A1D1W887"/>
<evidence type="ECO:0000313" key="12">
    <source>
        <dbReference type="EMBL" id="GAV09597.1"/>
    </source>
</evidence>
<evidence type="ECO:0000256" key="7">
    <source>
        <dbReference type="ARBA" id="ARBA00023274"/>
    </source>
</evidence>
<dbReference type="Gene3D" id="4.10.640.10">
    <property type="entry name" value="Ribosomal protein S18"/>
    <property type="match status" value="1"/>
</dbReference>
<keyword evidence="3" id="KW-0597">Phosphoprotein</keyword>
<keyword evidence="13" id="KW-1185">Reference proteome</keyword>
<sequence length="266" mass="30217">MNVSRAAVLRTLLVPSKNAFLAPFSLPAAPAVRACSTSMHSALCAGSGFHYFHSLHPRYVRRSYATGAPTEGAEPEIAEGVEGEEGQTRSERNPVDDPKDRSRVISWETSARYLKSEAYKATYGNDPVWKQYRRQHKGLWPKKLTINTCIKHNYITTANPCPGCRDEYLVFDYRNTDLLKQFISPYTGDVLSFQTTNLCQRKHYRLLVELEKARYFGTMPFKVPFVKFDYADYYEPLMKQYNVDIPLNNSNSADSSSSPSQTGIKQ</sequence>
<reference evidence="12 13" key="1">
    <citation type="journal article" date="2016" name="Nat. Commun.">
        <title>Extremotolerant tardigrade genome and improved radiotolerance of human cultured cells by tardigrade-unique protein.</title>
        <authorList>
            <person name="Hashimoto T."/>
            <person name="Horikawa D.D."/>
            <person name="Saito Y."/>
            <person name="Kuwahara H."/>
            <person name="Kozuka-Hata H."/>
            <person name="Shin-I T."/>
            <person name="Minakuchi Y."/>
            <person name="Ohishi K."/>
            <person name="Motoyama A."/>
            <person name="Aizu T."/>
            <person name="Enomoto A."/>
            <person name="Kondo K."/>
            <person name="Tanaka S."/>
            <person name="Hara Y."/>
            <person name="Koshikawa S."/>
            <person name="Sagara H."/>
            <person name="Miura T."/>
            <person name="Yokobori S."/>
            <person name="Miyagawa K."/>
            <person name="Suzuki Y."/>
            <person name="Kubo T."/>
            <person name="Oyama M."/>
            <person name="Kohara Y."/>
            <person name="Fujiyama A."/>
            <person name="Arakawa K."/>
            <person name="Katayama T."/>
            <person name="Toyoda A."/>
            <person name="Kunieda T."/>
        </authorList>
    </citation>
    <scope>NUCLEOTIDE SEQUENCE [LARGE SCALE GENOMIC DNA]</scope>
    <source>
        <strain evidence="12 13">YOKOZUNA-1</strain>
    </source>
</reference>
<keyword evidence="6" id="KW-0496">Mitochondrion</keyword>
<dbReference type="GO" id="GO:1990904">
    <property type="term" value="C:ribonucleoprotein complex"/>
    <property type="evidence" value="ECO:0007669"/>
    <property type="project" value="UniProtKB-KW"/>
</dbReference>
<evidence type="ECO:0000313" key="13">
    <source>
        <dbReference type="Proteomes" id="UP000186922"/>
    </source>
</evidence>
<keyword evidence="7" id="KW-0687">Ribonucleoprotein</keyword>
<proteinExistence type="inferred from homology"/>
<dbReference type="PANTHER" id="PTHR13329:SF2">
    <property type="entry name" value="SMALL RIBOSOMAL SUBUNIT PROTEIN MS40"/>
    <property type="match status" value="1"/>
</dbReference>
<dbReference type="InterPro" id="IPR036870">
    <property type="entry name" value="Ribosomal_bS18_sf"/>
</dbReference>
<name>A0A1D1W887_RAMVA</name>
<keyword evidence="4" id="KW-0809">Transit peptide</keyword>
<feature type="region of interest" description="Disordered" evidence="11">
    <location>
        <begin position="67"/>
        <end position="101"/>
    </location>
</feature>
<dbReference type="SUPFAM" id="SSF46911">
    <property type="entry name" value="Ribosomal protein S18"/>
    <property type="match status" value="1"/>
</dbReference>
<evidence type="ECO:0000256" key="6">
    <source>
        <dbReference type="ARBA" id="ARBA00023128"/>
    </source>
</evidence>
<dbReference type="GO" id="GO:0005840">
    <property type="term" value="C:ribosome"/>
    <property type="evidence" value="ECO:0007669"/>
    <property type="project" value="UniProtKB-KW"/>
</dbReference>
<organism evidence="12 13">
    <name type="scientific">Ramazzottius varieornatus</name>
    <name type="common">Water bear</name>
    <name type="synonym">Tardigrade</name>
    <dbReference type="NCBI Taxonomy" id="947166"/>
    <lineage>
        <taxon>Eukaryota</taxon>
        <taxon>Metazoa</taxon>
        <taxon>Ecdysozoa</taxon>
        <taxon>Tardigrada</taxon>
        <taxon>Eutardigrada</taxon>
        <taxon>Parachela</taxon>
        <taxon>Hypsibioidea</taxon>
        <taxon>Ramazzottiidae</taxon>
        <taxon>Ramazzottius</taxon>
    </lineage>
</organism>
<dbReference type="AlphaFoldDB" id="A0A1D1W887"/>
<dbReference type="InterPro" id="IPR001648">
    <property type="entry name" value="Ribosomal_bS18"/>
</dbReference>
<comment type="subcellular location">
    <subcellularLocation>
        <location evidence="1">Mitochondrion</location>
    </subcellularLocation>
</comment>
<evidence type="ECO:0000256" key="3">
    <source>
        <dbReference type="ARBA" id="ARBA00022553"/>
    </source>
</evidence>
<dbReference type="EMBL" id="BDGG01000024">
    <property type="protein sequence ID" value="GAV09597.1"/>
    <property type="molecule type" value="Genomic_DNA"/>
</dbReference>
<dbReference type="PANTHER" id="PTHR13329">
    <property type="entry name" value="MITOCHONDRIAL RIBOSOMAL PROTEIN S18B"/>
    <property type="match status" value="1"/>
</dbReference>
<evidence type="ECO:0000256" key="5">
    <source>
        <dbReference type="ARBA" id="ARBA00022980"/>
    </source>
</evidence>
<evidence type="ECO:0000256" key="11">
    <source>
        <dbReference type="SAM" id="MobiDB-lite"/>
    </source>
</evidence>
<feature type="compositionally biased region" description="Basic and acidic residues" evidence="11">
    <location>
        <begin position="86"/>
        <end position="101"/>
    </location>
</feature>
<dbReference type="GO" id="GO:0032543">
    <property type="term" value="P:mitochondrial translation"/>
    <property type="evidence" value="ECO:0007669"/>
    <property type="project" value="InterPro"/>
</dbReference>
<gene>
    <name evidence="12" type="primary">RvY_19103-1</name>
    <name evidence="12" type="synonym">RvY_19103.1</name>
    <name evidence="12" type="ORF">RvY_19103</name>
</gene>
<dbReference type="GO" id="GO:0005739">
    <property type="term" value="C:mitochondrion"/>
    <property type="evidence" value="ECO:0007669"/>
    <property type="project" value="UniProtKB-SubCell"/>
</dbReference>
<evidence type="ECO:0000256" key="8">
    <source>
        <dbReference type="ARBA" id="ARBA00032055"/>
    </source>
</evidence>
<keyword evidence="5" id="KW-0689">Ribosomal protein</keyword>
<dbReference type="OrthoDB" id="21463at2759"/>
<evidence type="ECO:0000256" key="9">
    <source>
        <dbReference type="ARBA" id="ARBA00035130"/>
    </source>
</evidence>
<dbReference type="Proteomes" id="UP000186922">
    <property type="component" value="Unassembled WGS sequence"/>
</dbReference>
<dbReference type="InterPro" id="IPR040054">
    <property type="entry name" value="MRPS18B"/>
</dbReference>
<comment type="similarity">
    <text evidence="2">Belongs to the bacterial ribosomal protein bS18 family. Mitochondrion-specific ribosomal protein mS40 subfamily.</text>
</comment>